<feature type="transmembrane region" description="Helical" evidence="8">
    <location>
        <begin position="24"/>
        <end position="42"/>
    </location>
</feature>
<feature type="transmembrane region" description="Helical" evidence="8">
    <location>
        <begin position="295"/>
        <end position="313"/>
    </location>
</feature>
<feature type="transmembrane region" description="Helical" evidence="8">
    <location>
        <begin position="183"/>
        <end position="205"/>
    </location>
</feature>
<dbReference type="GO" id="GO:0005886">
    <property type="term" value="C:plasma membrane"/>
    <property type="evidence" value="ECO:0007669"/>
    <property type="project" value="UniProtKB-SubCell"/>
</dbReference>
<dbReference type="OrthoDB" id="9768329at2"/>
<dbReference type="Proteomes" id="UP000183900">
    <property type="component" value="Unassembled WGS sequence"/>
</dbReference>
<feature type="transmembrane region" description="Helical" evidence="8">
    <location>
        <begin position="54"/>
        <end position="73"/>
    </location>
</feature>
<dbReference type="GO" id="GO:0016829">
    <property type="term" value="F:lyase activity"/>
    <property type="evidence" value="ECO:0007669"/>
    <property type="project" value="UniProtKB-KW"/>
</dbReference>
<keyword evidence="3" id="KW-1003">Cell membrane</keyword>
<evidence type="ECO:0000313" key="11">
    <source>
        <dbReference type="Proteomes" id="UP000183900"/>
    </source>
</evidence>
<dbReference type="PANTHER" id="PTHR42703:SF1">
    <property type="entry name" value="NA(+)_H(+) ANTIPORTER SUBUNIT D1"/>
    <property type="match status" value="1"/>
</dbReference>
<keyword evidence="6 8" id="KW-0472">Membrane</keyword>
<feature type="transmembrane region" description="Helical" evidence="8">
    <location>
        <begin position="93"/>
        <end position="116"/>
    </location>
</feature>
<evidence type="ECO:0000256" key="5">
    <source>
        <dbReference type="ARBA" id="ARBA00022989"/>
    </source>
</evidence>
<dbReference type="InterPro" id="IPR001750">
    <property type="entry name" value="ND/Mrp_TM"/>
</dbReference>
<dbReference type="NCBIfam" id="NF009306">
    <property type="entry name" value="PRK12663.1"/>
    <property type="match status" value="1"/>
</dbReference>
<dbReference type="PRINTS" id="PR01434">
    <property type="entry name" value="NADHDHGNASE5"/>
</dbReference>
<accession>A0A0K6I2T4</accession>
<comment type="subcellular location">
    <subcellularLocation>
        <location evidence="1">Cell membrane</location>
        <topology evidence="1">Multi-pass membrane protein</topology>
    </subcellularLocation>
    <subcellularLocation>
        <location evidence="7">Membrane</location>
        <topology evidence="7">Multi-pass membrane protein</topology>
    </subcellularLocation>
</comment>
<feature type="transmembrane region" description="Helical" evidence="8">
    <location>
        <begin position="320"/>
        <end position="344"/>
    </location>
</feature>
<dbReference type="RefSeq" id="WP_055456062.1">
    <property type="nucleotide sequence ID" value="NZ_CYHE01000008.1"/>
</dbReference>
<evidence type="ECO:0000256" key="3">
    <source>
        <dbReference type="ARBA" id="ARBA00022475"/>
    </source>
</evidence>
<feature type="transmembrane region" description="Helical" evidence="8">
    <location>
        <begin position="153"/>
        <end position="171"/>
    </location>
</feature>
<feature type="transmembrane region" description="Helical" evidence="8">
    <location>
        <begin position="225"/>
        <end position="247"/>
    </location>
</feature>
<dbReference type="InterPro" id="IPR050586">
    <property type="entry name" value="CPA3_Na-H_Antiporter_D"/>
</dbReference>
<feature type="transmembrane region" description="Helical" evidence="8">
    <location>
        <begin position="486"/>
        <end position="504"/>
    </location>
</feature>
<keyword evidence="4 7" id="KW-0812">Transmembrane</keyword>
<evidence type="ECO:0000256" key="1">
    <source>
        <dbReference type="ARBA" id="ARBA00004651"/>
    </source>
</evidence>
<dbReference type="Pfam" id="PF00361">
    <property type="entry name" value="Proton_antipo_M"/>
    <property type="match status" value="1"/>
</dbReference>
<comment type="similarity">
    <text evidence="2">Belongs to the CPA3 antiporters (TC 2.A.63) subunit D family.</text>
</comment>
<evidence type="ECO:0000313" key="10">
    <source>
        <dbReference type="EMBL" id="CUA97572.1"/>
    </source>
</evidence>
<feature type="transmembrane region" description="Helical" evidence="8">
    <location>
        <begin position="424"/>
        <end position="448"/>
    </location>
</feature>
<reference evidence="11" key="1">
    <citation type="submission" date="2015-08" db="EMBL/GenBank/DDBJ databases">
        <authorList>
            <person name="Varghese N."/>
        </authorList>
    </citation>
    <scope>NUCLEOTIDE SEQUENCE [LARGE SCALE GENOMIC DNA]</scope>
    <source>
        <strain evidence="11">DSM 23407</strain>
    </source>
</reference>
<feature type="transmembrane region" description="Helical" evidence="8">
    <location>
        <begin position="128"/>
        <end position="147"/>
    </location>
</feature>
<dbReference type="PANTHER" id="PTHR42703">
    <property type="entry name" value="NADH DEHYDROGENASE"/>
    <property type="match status" value="1"/>
</dbReference>
<gene>
    <name evidence="10" type="ORF">Ga0061067_1088</name>
</gene>
<proteinExistence type="inferred from homology"/>
<keyword evidence="5 8" id="KW-1133">Transmembrane helix</keyword>
<dbReference type="EMBL" id="CYHE01000008">
    <property type="protein sequence ID" value="CUA97572.1"/>
    <property type="molecule type" value="Genomic_DNA"/>
</dbReference>
<evidence type="ECO:0000259" key="9">
    <source>
        <dbReference type="Pfam" id="PF00361"/>
    </source>
</evidence>
<dbReference type="AlphaFoldDB" id="A0A0K6I2T4"/>
<evidence type="ECO:0000256" key="2">
    <source>
        <dbReference type="ARBA" id="ARBA00005346"/>
    </source>
</evidence>
<keyword evidence="11" id="KW-1185">Reference proteome</keyword>
<evidence type="ECO:0000256" key="7">
    <source>
        <dbReference type="RuleBase" id="RU000320"/>
    </source>
</evidence>
<organism evidence="10 11">
    <name type="scientific">Pannonibacter indicus</name>
    <dbReference type="NCBI Taxonomy" id="466044"/>
    <lineage>
        <taxon>Bacteria</taxon>
        <taxon>Pseudomonadati</taxon>
        <taxon>Pseudomonadota</taxon>
        <taxon>Alphaproteobacteria</taxon>
        <taxon>Hyphomicrobiales</taxon>
        <taxon>Stappiaceae</taxon>
        <taxon>Pannonibacter</taxon>
    </lineage>
</organism>
<sequence>MAGPSYSVDISQAMTTAPVTAADWLIVVPSILTIIGGSLCLVMRKNTSFQPKLALFFLGLLVLTTGALLVHVLKTGVVTMVMGNWLPPFGIAFTADPLGAVLAFIASVVALCAGIYGAGTIDTSGRRYGFYPFLLFLMTGACGAFLTGDIFNMYVWFEVLLISSYGLLVLGNGRAQLDGAVKYGVLNLIGTNLFLIATGLLYGHLGTLNMADAAMKLSNAEPSGPVMTIGALYLLAFAMKAAAFPVNAWLPASYHTPRVAVSAIFAGLLTKVGVYALLRVMVMLMPVARAEMSEVIAWVAALTMLVGVIGALAQSDLRRLLGYLVISGIGSMLAGIAMGTPAAISGTIFYTVHSIIVMTALYMAAGVMASMCGSNDLRKLGGLYGVSPALAAVFLILAFAVAGLPPFSGFWPKLILVDAALESGWSWLAAAILVTGFLTSMAVGRVWIYAFWRGGPEGTADGGQVAMQSGGSAAVAVQASGFASPALWIPVGALTALAVLFGLAPEWLMNIAMRGAGGLIDPAGYFLSVFGGAA</sequence>
<evidence type="ECO:0000256" key="4">
    <source>
        <dbReference type="ARBA" id="ARBA00022692"/>
    </source>
</evidence>
<evidence type="ECO:0000256" key="8">
    <source>
        <dbReference type="SAM" id="Phobius"/>
    </source>
</evidence>
<feature type="transmembrane region" description="Helical" evidence="8">
    <location>
        <begin position="259"/>
        <end position="283"/>
    </location>
</feature>
<feature type="domain" description="NADH:quinone oxidoreductase/Mrp antiporter transmembrane" evidence="9">
    <location>
        <begin position="148"/>
        <end position="439"/>
    </location>
</feature>
<evidence type="ECO:0000256" key="6">
    <source>
        <dbReference type="ARBA" id="ARBA00023136"/>
    </source>
</evidence>
<feature type="transmembrane region" description="Helical" evidence="8">
    <location>
        <begin position="350"/>
        <end position="371"/>
    </location>
</feature>
<name>A0A0K6I2T4_9HYPH</name>
<protein>
    <submittedName>
        <fullName evidence="10">Formate hydrogenlyase subunit 3/Multisubunit Na+/H+ antiporter, MnhD subunit</fullName>
    </submittedName>
</protein>
<feature type="transmembrane region" description="Helical" evidence="8">
    <location>
        <begin position="383"/>
        <end position="404"/>
    </location>
</feature>
<keyword evidence="10" id="KW-0456">Lyase</keyword>